<proteinExistence type="predicted"/>
<evidence type="ECO:0000313" key="3">
    <source>
        <dbReference type="Proteomes" id="UP001183824"/>
    </source>
</evidence>
<dbReference type="NCBIfam" id="TIGR01643">
    <property type="entry name" value="YD_repeat_2x"/>
    <property type="match status" value="1"/>
</dbReference>
<organism evidence="2 3">
    <name type="scientific">Streptomyces doebereineriae</name>
    <dbReference type="NCBI Taxonomy" id="3075528"/>
    <lineage>
        <taxon>Bacteria</taxon>
        <taxon>Bacillati</taxon>
        <taxon>Actinomycetota</taxon>
        <taxon>Actinomycetes</taxon>
        <taxon>Kitasatosporales</taxon>
        <taxon>Streptomycetaceae</taxon>
        <taxon>Streptomyces</taxon>
    </lineage>
</organism>
<evidence type="ECO:0000256" key="1">
    <source>
        <dbReference type="SAM" id="MobiDB-lite"/>
    </source>
</evidence>
<gene>
    <name evidence="2" type="ORF">RNB18_50980</name>
</gene>
<comment type="caution">
    <text evidence="2">The sequence shown here is derived from an EMBL/GenBank/DDBJ whole genome shotgun (WGS) entry which is preliminary data.</text>
</comment>
<feature type="non-terminal residue" evidence="2">
    <location>
        <position position="1"/>
    </location>
</feature>
<evidence type="ECO:0008006" key="4">
    <source>
        <dbReference type="Google" id="ProtNLM"/>
    </source>
</evidence>
<protein>
    <recommendedName>
        <fullName evidence="4">RHS repeat protein</fullName>
    </recommendedName>
</protein>
<dbReference type="RefSeq" id="WP_311720922.1">
    <property type="nucleotide sequence ID" value="NZ_JAVREZ010000115.1"/>
</dbReference>
<evidence type="ECO:0000313" key="2">
    <source>
        <dbReference type="EMBL" id="MDT0488381.1"/>
    </source>
</evidence>
<dbReference type="InterPro" id="IPR031325">
    <property type="entry name" value="RHS_repeat"/>
</dbReference>
<dbReference type="Gene3D" id="2.180.10.10">
    <property type="entry name" value="RHS repeat-associated core"/>
    <property type="match status" value="1"/>
</dbReference>
<keyword evidence="3" id="KW-1185">Reference proteome</keyword>
<sequence>GGLGQAVPESTTEYDPDTGQEVKTVSPTGGTVTKELDKLGRQIAYTDADGGVTRTEYDLLNRPVKTTDSVPSTVTHTYDTAVEPRGLVTRTTDSVAGTFEARYDADGSVATEKLPGGYTLTVEEDTAGAAVSRVYTRDSDGLVVTADTVDRSVHSQVTAHSGWSSQEYAYDATGRLT</sequence>
<dbReference type="Pfam" id="PF05593">
    <property type="entry name" value="RHS_repeat"/>
    <property type="match status" value="1"/>
</dbReference>
<dbReference type="Proteomes" id="UP001183824">
    <property type="component" value="Unassembled WGS sequence"/>
</dbReference>
<dbReference type="InterPro" id="IPR006530">
    <property type="entry name" value="YD"/>
</dbReference>
<feature type="region of interest" description="Disordered" evidence="1">
    <location>
        <begin position="1"/>
        <end position="34"/>
    </location>
</feature>
<reference evidence="3" key="1">
    <citation type="submission" date="2023-07" db="EMBL/GenBank/DDBJ databases">
        <title>30 novel species of actinomycetes from the DSMZ collection.</title>
        <authorList>
            <person name="Nouioui I."/>
        </authorList>
    </citation>
    <scope>NUCLEOTIDE SEQUENCE [LARGE SCALE GENOMIC DNA]</scope>
    <source>
        <strain evidence="3">DSM 41640</strain>
    </source>
</reference>
<feature type="non-terminal residue" evidence="2">
    <location>
        <position position="177"/>
    </location>
</feature>
<dbReference type="EMBL" id="JAVREZ010000115">
    <property type="protein sequence ID" value="MDT0488381.1"/>
    <property type="molecule type" value="Genomic_DNA"/>
</dbReference>
<name>A0ABU2VRZ7_9ACTN</name>
<feature type="compositionally biased region" description="Polar residues" evidence="1">
    <location>
        <begin position="21"/>
        <end position="31"/>
    </location>
</feature>
<accession>A0ABU2VRZ7</accession>